<dbReference type="PANTHER" id="PTHR47162:SF10">
    <property type="entry name" value="METHYL-CPG-BINDING DOMAIN-CONTAINING PROTEIN 9 ISOFORM X1"/>
    <property type="match status" value="1"/>
</dbReference>
<dbReference type="GO" id="GO:0005634">
    <property type="term" value="C:nucleus"/>
    <property type="evidence" value="ECO:0007669"/>
    <property type="project" value="UniProtKB-SubCell"/>
</dbReference>
<dbReference type="CDD" id="cd15489">
    <property type="entry name" value="PHD_SF"/>
    <property type="match status" value="1"/>
</dbReference>
<evidence type="ECO:0000256" key="7">
    <source>
        <dbReference type="PROSITE-ProRule" id="PRU00146"/>
    </source>
</evidence>
<dbReference type="InterPro" id="IPR019786">
    <property type="entry name" value="Zinc_finger_PHD-type_CS"/>
</dbReference>
<dbReference type="Gene3D" id="3.30.40.10">
    <property type="entry name" value="Zinc/RING finger domain, C3HC4 (zinc finger)"/>
    <property type="match status" value="2"/>
</dbReference>
<dbReference type="PROSITE" id="PS51543">
    <property type="entry name" value="FYRC"/>
    <property type="match status" value="1"/>
</dbReference>
<dbReference type="SUPFAM" id="SSF50630">
    <property type="entry name" value="Acid proteases"/>
    <property type="match status" value="1"/>
</dbReference>
<dbReference type="PROSITE" id="PS01359">
    <property type="entry name" value="ZF_PHD_1"/>
    <property type="match status" value="2"/>
</dbReference>
<evidence type="ECO:0000256" key="1">
    <source>
        <dbReference type="ARBA" id="ARBA00004123"/>
    </source>
</evidence>
<name>A0A834Y400_TETSI</name>
<feature type="compositionally biased region" description="Polar residues" evidence="8">
    <location>
        <begin position="1721"/>
        <end position="1734"/>
    </location>
</feature>
<dbReference type="InterPro" id="IPR043502">
    <property type="entry name" value="DNA/RNA_pol_sf"/>
</dbReference>
<comment type="subcellular location">
    <subcellularLocation>
        <location evidence="1">Nucleus</location>
    </subcellularLocation>
</comment>
<proteinExistence type="predicted"/>
<dbReference type="InterPro" id="IPR041577">
    <property type="entry name" value="RT_RNaseH_2"/>
</dbReference>
<dbReference type="SUPFAM" id="SSF56672">
    <property type="entry name" value="DNA/RNA polymerases"/>
    <property type="match status" value="1"/>
</dbReference>
<dbReference type="Proteomes" id="UP000655225">
    <property type="component" value="Unassembled WGS sequence"/>
</dbReference>
<feature type="domain" description="PHD-type" evidence="9">
    <location>
        <begin position="951"/>
        <end position="1002"/>
    </location>
</feature>
<sequence>MDQADLLQKLIERIDRMEASFHELKEESAARAHSTPTSPHGSAPRRGNIGRMDDHVHSGGVNQMRHLRLEFPRFDDTDPVPWLNQAERFFKFHQIPPDQQVEGTFSEALISRFGPTEFEDYSANLKRLKQIGSLRDYQSEFERTSTRLPDLPTSHLVSFFIEGLKDDIRWDVKSQKPLTMFQAISLARLYEEKQVQVRKNSRFGLAKSGTSYNPPALSATPKTTTSNFKRLTVAEMKEQREKGLCYNCDEKFTTNHRCKAQQFCIVGEGAPFMELEQSNSEDDEDNNIDEQSPELVDSPAISFHALMGSTASQTMRVQGTIKREPVTMLIDSGSTHNFLNEKIAKRLGCRVQTGGELRVRVASGETLSSNGMCSRLPFTVQQEKFVADMYLLDFGGCDVVLGAQWLRNLGPILWDFANLWMKFTANEKDIMIQGMTEPQTKFIKSTQAQHEIRNGASCAVLYMCSVGVESKEPTNPELLQLLEQYADIFEEPKGLPPARDQDHQINFAPLTALLRKDSFKWGELAELAFDALKKVMTSTPMLALPDFSKPFVIECDASGGAVGAVLMQESRPIAFLSKVLPERSRGFSTYEKEMLAIIYVITKWRPYLIDVASQFERIIASSENCVADALSRYTTDASLAAISTPEARWLQDLILEMANSPHVVGITQKIQAGSSDYPNYTIEHGQLRYKGRLVLDPNTDVTKPSLNDWEVQVFANLLALLETVSIDDSVKDRMQDLDGFRAPPCLTVVQMTHEPVSRFLPPSAVDLISMLLAFPRTRMSLSRVSIPGLGACRSALVIWSFSSAPLSLSLSLSQLLPLYQSLIRFRSPLNRWKPNRSSKSQLYLLQWPPSSSSLLGKNRFLQSKNAIEIELEIPSLMEFTNSSCSTSTSTSDAKPEIRPLLFGIDLNEIPSSSSCETLAAVPDAFAVVRRFHDNPAPAPGPPASVPGEVRGSACSACGRPEVRGSVVVCDACERGFHLSCAGMRGRQAIMLEDWTCGECVKNGAGSKRWPLGGVCAGPKRSGVRLLDINALPPSDGEGEGNEELLSSRIHTQRDNPFASNQFSAPDPYSNLWQGNGLVSHTVSGIMPHTVKSGFEDIVHDRLTMDRSFEADLSSVLNGRLKSSNGTVLRLPHRNQSEMCLQALRGFIFERHGILEEGWHVEFEQCVSRCEAFAVYCSPDGKRFESMFDVACHLGLVSNCNSIEPENRSDGFASVQKGLHLRRRRKESARLSRVDTENQETSRCGVGGELFSDVEIVGTRNSGNNVEVAEAGLEGGSGSQQLTDGLPVQYEDFFVLCLGQVDVRPSYHDTSQIWPVGYRSSWHDRTTGSLFMCNVSDGGDSGPIFKVRRYPCSALPIPNGSTVIQTPNLGRSDGQDKSQSDDSITFNSGYDEDNFIQMILSDPCPSLLENDLLSCFGSDSNEVFDVRSTNSLPPQSNCPLERSGKLLTSSSRPRDEIGEFLVEGRSSSLVWGMVSRALIDACRKVYKQRGTLQFFCEHDVDVMSSSYSDVADAKTKESLALLAKFCSSSCLVKIPRVIWSDNELETLCKALATWLDQDRFGLDMEFVQEFIEQLPGVRACSQYEVLNERGYCSASRTVGNGLLLAKRKSVVQGEEEDVLIGCKRARKQVVEDPALDDHCPPAGKPLSSKLPPELVGDVLQIWEFLWRFYEILGLKEPLSFEELEDELINPWFDGLNILENFKKDIREDRDISKHRSDGASGHTLSLSSESDSTVPGENPHAFIQMETVSMKEAAQARLASHTYSRCTGVALTKAHSSLLKVLVGELQSKVAALIDPNFDAGESKPRRGRKKDADNSIPAKKTKLDMLPINELTWPELARRYILTVSSTDGNLDSADITSRESGKVFRCLKGDGGVLCGSLTGVAGMEADALLLAEATKQILGSVKRENNVLTVDCKDSSATGACEAVMVDDGNVPEWAQLLEPVRKLPTNVGTRIRKCIYDALEKDPPTWAKAILEHSISKEVYKGNASGPTKKAVLSVLADVYGAGVQLQQKPDKGRRKGKSVNTVSDMIMKQCRIILRRAAVADDAKFSAICWEEHWTIDLRLAVGAYGGSHEAFLEDVREVWHIILAAYGDRPDLVQLAEMLSHNFELLYEKEVLTLVQKFVEYANPECLSVEAKKEMDDIFASASEIPKAPWDDGVCKVCGIDKDDDSVLLCDTCDSEYHTYCLNPPLARIPDGNWYCPSCVAGQCKTLDASQHTQVNSRRRRKRYQGEGTCVISEALTHLAAVMEEKEYWEFNVEEVCPWVPSCCGPFSLRCFLNF</sequence>
<organism evidence="10 11">
    <name type="scientific">Tetracentron sinense</name>
    <name type="common">Spur-leaf</name>
    <dbReference type="NCBI Taxonomy" id="13715"/>
    <lineage>
        <taxon>Eukaryota</taxon>
        <taxon>Viridiplantae</taxon>
        <taxon>Streptophyta</taxon>
        <taxon>Embryophyta</taxon>
        <taxon>Tracheophyta</taxon>
        <taxon>Spermatophyta</taxon>
        <taxon>Magnoliopsida</taxon>
        <taxon>Trochodendrales</taxon>
        <taxon>Trochodendraceae</taxon>
        <taxon>Tetracentron</taxon>
    </lineage>
</organism>
<comment type="caution">
    <text evidence="10">The sequence shown here is derived from an EMBL/GenBank/DDBJ whole genome shotgun (WGS) entry which is preliminary data.</text>
</comment>
<dbReference type="Gene3D" id="3.30.160.360">
    <property type="match status" value="1"/>
</dbReference>
<feature type="region of interest" description="Disordered" evidence="8">
    <location>
        <begin position="1797"/>
        <end position="1818"/>
    </location>
</feature>
<gene>
    <name evidence="10" type="ORF">HHK36_033294</name>
</gene>
<dbReference type="Gene3D" id="3.30.70.270">
    <property type="match status" value="1"/>
</dbReference>
<dbReference type="PROSITE" id="PS51542">
    <property type="entry name" value="FYRN"/>
    <property type="match status" value="1"/>
</dbReference>
<dbReference type="InterPro" id="IPR043128">
    <property type="entry name" value="Rev_trsase/Diguanyl_cyclase"/>
</dbReference>
<dbReference type="GO" id="GO:0008270">
    <property type="term" value="F:zinc ion binding"/>
    <property type="evidence" value="ECO:0007669"/>
    <property type="project" value="UniProtKB-KW"/>
</dbReference>
<accession>A0A834Y400</accession>
<evidence type="ECO:0000313" key="10">
    <source>
        <dbReference type="EMBL" id="KAF8364737.1"/>
    </source>
</evidence>
<feature type="domain" description="PHD-type" evidence="9">
    <location>
        <begin position="2157"/>
        <end position="2207"/>
    </location>
</feature>
<evidence type="ECO:0000256" key="6">
    <source>
        <dbReference type="ARBA" id="ARBA00023242"/>
    </source>
</evidence>
<evidence type="ECO:0000313" key="11">
    <source>
        <dbReference type="Proteomes" id="UP000655225"/>
    </source>
</evidence>
<keyword evidence="6" id="KW-0539">Nucleus</keyword>
<dbReference type="InterPro" id="IPR003888">
    <property type="entry name" value="FYrich_N"/>
</dbReference>
<dbReference type="InterPro" id="IPR013083">
    <property type="entry name" value="Znf_RING/FYVE/PHD"/>
</dbReference>
<dbReference type="GO" id="GO:0140993">
    <property type="term" value="F:histone modifying activity"/>
    <property type="evidence" value="ECO:0007669"/>
    <property type="project" value="UniProtKB-ARBA"/>
</dbReference>
<dbReference type="InterPro" id="IPR021109">
    <property type="entry name" value="Peptidase_aspartic_dom_sf"/>
</dbReference>
<evidence type="ECO:0000256" key="8">
    <source>
        <dbReference type="SAM" id="MobiDB-lite"/>
    </source>
</evidence>
<dbReference type="PROSITE" id="PS50016">
    <property type="entry name" value="ZF_PHD_2"/>
    <property type="match status" value="2"/>
</dbReference>
<dbReference type="InterPro" id="IPR011011">
    <property type="entry name" value="Znf_FYVE_PHD"/>
</dbReference>
<dbReference type="SMART" id="SM00249">
    <property type="entry name" value="PHD"/>
    <property type="match status" value="2"/>
</dbReference>
<dbReference type="InterPro" id="IPR001965">
    <property type="entry name" value="Znf_PHD"/>
</dbReference>
<feature type="region of interest" description="Disordered" evidence="8">
    <location>
        <begin position="1711"/>
        <end position="1735"/>
    </location>
</feature>
<dbReference type="EMBL" id="JABCRI010001318">
    <property type="protein sequence ID" value="KAF8364737.1"/>
    <property type="molecule type" value="Genomic_DNA"/>
</dbReference>
<dbReference type="OrthoDB" id="1434165at2759"/>
<dbReference type="CDD" id="cd00303">
    <property type="entry name" value="retropepsin_like"/>
    <property type="match status" value="1"/>
</dbReference>
<feature type="region of interest" description="Disordered" evidence="8">
    <location>
        <begin position="1362"/>
        <end position="1383"/>
    </location>
</feature>
<keyword evidence="11" id="KW-1185">Reference proteome</keyword>
<evidence type="ECO:0000256" key="4">
    <source>
        <dbReference type="ARBA" id="ARBA00022771"/>
    </source>
</evidence>
<dbReference type="InterPro" id="IPR003889">
    <property type="entry name" value="FYrich_C"/>
</dbReference>
<dbReference type="PANTHER" id="PTHR47162">
    <property type="entry name" value="OS02G0192300 PROTEIN"/>
    <property type="match status" value="1"/>
</dbReference>
<dbReference type="Pfam" id="PF08284">
    <property type="entry name" value="RVP_2"/>
    <property type="match status" value="1"/>
</dbReference>
<protein>
    <recommendedName>
        <fullName evidence="9">PHD-type domain-containing protein</fullName>
    </recommendedName>
</protein>
<dbReference type="Pfam" id="PF17919">
    <property type="entry name" value="RT_RNaseH_2"/>
    <property type="match status" value="1"/>
</dbReference>
<dbReference type="Gene3D" id="3.10.20.370">
    <property type="match status" value="1"/>
</dbReference>
<evidence type="ECO:0000259" key="9">
    <source>
        <dbReference type="PROSITE" id="PS50016"/>
    </source>
</evidence>
<evidence type="ECO:0000256" key="5">
    <source>
        <dbReference type="ARBA" id="ARBA00022833"/>
    </source>
</evidence>
<keyword evidence="4 7" id="KW-0863">Zinc-finger</keyword>
<feature type="region of interest" description="Disordered" evidence="8">
    <location>
        <begin position="25"/>
        <end position="58"/>
    </location>
</feature>
<keyword evidence="2" id="KW-0808">Transferase</keyword>
<evidence type="ECO:0000256" key="2">
    <source>
        <dbReference type="ARBA" id="ARBA00022679"/>
    </source>
</evidence>
<dbReference type="Pfam" id="PF00628">
    <property type="entry name" value="PHD"/>
    <property type="match status" value="2"/>
</dbReference>
<dbReference type="CDD" id="cd15519">
    <property type="entry name" value="PHD1_Lid2p_like"/>
    <property type="match status" value="1"/>
</dbReference>
<dbReference type="SUPFAM" id="SSF57903">
    <property type="entry name" value="FYVE/PHD zinc finger"/>
    <property type="match status" value="2"/>
</dbReference>
<dbReference type="InterPro" id="IPR019787">
    <property type="entry name" value="Znf_PHD-finger"/>
</dbReference>
<dbReference type="Gene3D" id="2.40.70.10">
    <property type="entry name" value="Acid Proteases"/>
    <property type="match status" value="1"/>
</dbReference>
<keyword evidence="5" id="KW-0862">Zinc</keyword>
<dbReference type="GO" id="GO:0016740">
    <property type="term" value="F:transferase activity"/>
    <property type="evidence" value="ECO:0007669"/>
    <property type="project" value="UniProtKB-KW"/>
</dbReference>
<keyword evidence="3" id="KW-0479">Metal-binding</keyword>
<reference evidence="10 11" key="1">
    <citation type="submission" date="2020-04" db="EMBL/GenBank/DDBJ databases">
        <title>Plant Genome Project.</title>
        <authorList>
            <person name="Zhang R.-G."/>
        </authorList>
    </citation>
    <scope>NUCLEOTIDE SEQUENCE [LARGE SCALE GENOMIC DNA]</scope>
    <source>
        <strain evidence="10">YNK0</strain>
        <tissue evidence="10">Leaf</tissue>
    </source>
</reference>
<evidence type="ECO:0000256" key="3">
    <source>
        <dbReference type="ARBA" id="ARBA00022723"/>
    </source>
</evidence>